<dbReference type="AlphaFoldDB" id="A0A6I1ETR9"/>
<proteinExistence type="predicted"/>
<dbReference type="RefSeq" id="WP_152157489.1">
    <property type="nucleotide sequence ID" value="NZ_WEHX01000004.1"/>
</dbReference>
<dbReference type="SUPFAM" id="SSF159888">
    <property type="entry name" value="YdhG-like"/>
    <property type="match status" value="1"/>
</dbReference>
<dbReference type="OrthoDB" id="9813231at2"/>
<gene>
    <name evidence="1" type="ORF">GBM95_01570</name>
</gene>
<dbReference type="Gene3D" id="3.90.1150.200">
    <property type="match status" value="1"/>
</dbReference>
<reference evidence="1 2" key="1">
    <citation type="submission" date="2019-10" db="EMBL/GenBank/DDBJ databases">
        <title>Genome diversity of Sutterella seckii.</title>
        <authorList>
            <person name="Chaplin A.V."/>
            <person name="Sokolova S.R."/>
            <person name="Mosin K.A."/>
            <person name="Ivanova E.L."/>
            <person name="Kochetkova T.O."/>
            <person name="Goltsov A.Y."/>
            <person name="Trofimov D.Y."/>
            <person name="Efimov B.A."/>
        </authorList>
    </citation>
    <scope>NUCLEOTIDE SEQUENCE [LARGE SCALE GENOMIC DNA]</scope>
    <source>
        <strain evidence="1 2">ASD393</strain>
    </source>
</reference>
<sequence>MVPAATTVGGYLQSLPNDRRVAMARVCSMIRRSARGVRESMRFGLAFYELDGPIFAVKSHEKSLILYYAEKDAAAGNEERWKGLDTEHRSIEFKDLNCLPLDVVETVVRNSLKLRRARPASEMPSQSELLEVWGIREEDAAVAPPIVRIVVNHDEEGAGDAPAGEPAAK</sequence>
<comment type="caution">
    <text evidence="1">The sequence shown here is derived from an EMBL/GenBank/DDBJ whole genome shotgun (WGS) entry which is preliminary data.</text>
</comment>
<protein>
    <submittedName>
        <fullName evidence="1">DUF1801 domain-containing protein</fullName>
    </submittedName>
</protein>
<organism evidence="1 2">
    <name type="scientific">Sutterella seckii</name>
    <dbReference type="NCBI Taxonomy" id="1944635"/>
    <lineage>
        <taxon>Bacteria</taxon>
        <taxon>Pseudomonadati</taxon>
        <taxon>Pseudomonadota</taxon>
        <taxon>Betaproteobacteria</taxon>
        <taxon>Burkholderiales</taxon>
        <taxon>Sutterellaceae</taxon>
        <taxon>Sutterella</taxon>
    </lineage>
</organism>
<evidence type="ECO:0000313" key="1">
    <source>
        <dbReference type="EMBL" id="KAB7662791.1"/>
    </source>
</evidence>
<dbReference type="EMBL" id="WEHX01000004">
    <property type="protein sequence ID" value="KAB7662791.1"/>
    <property type="molecule type" value="Genomic_DNA"/>
</dbReference>
<evidence type="ECO:0000313" key="2">
    <source>
        <dbReference type="Proteomes" id="UP000430564"/>
    </source>
</evidence>
<dbReference type="Proteomes" id="UP000430564">
    <property type="component" value="Unassembled WGS sequence"/>
</dbReference>
<name>A0A6I1ETR9_9BURK</name>
<accession>A0A6I1ETR9</accession>